<evidence type="ECO:0000313" key="3">
    <source>
        <dbReference type="RefSeq" id="XP_022244813.1"/>
    </source>
</evidence>
<keyword evidence="2" id="KW-1185">Reference proteome</keyword>
<organism evidence="2 3">
    <name type="scientific">Limulus polyphemus</name>
    <name type="common">Atlantic horseshoe crab</name>
    <dbReference type="NCBI Taxonomy" id="6850"/>
    <lineage>
        <taxon>Eukaryota</taxon>
        <taxon>Metazoa</taxon>
        <taxon>Ecdysozoa</taxon>
        <taxon>Arthropoda</taxon>
        <taxon>Chelicerata</taxon>
        <taxon>Merostomata</taxon>
        <taxon>Xiphosura</taxon>
        <taxon>Limulidae</taxon>
        <taxon>Limulus</taxon>
    </lineage>
</organism>
<sequence>MAPKCEALSDLTKHHSETAVNTCFLSVKNDKIRAFCSHSSRGRSKNIQDSHSTPRAGLPDYNIRTRRLGFKGLEEIYHIQD</sequence>
<dbReference type="Proteomes" id="UP000694941">
    <property type="component" value="Unplaced"/>
</dbReference>
<accession>A0ABM1SMF7</accession>
<gene>
    <name evidence="3" type="primary">LOC111086406</name>
</gene>
<evidence type="ECO:0000256" key="1">
    <source>
        <dbReference type="SAM" id="MobiDB-lite"/>
    </source>
</evidence>
<reference evidence="3" key="1">
    <citation type="submission" date="2025-08" db="UniProtKB">
        <authorList>
            <consortium name="RefSeq"/>
        </authorList>
    </citation>
    <scope>IDENTIFICATION</scope>
    <source>
        <tissue evidence="3">Muscle</tissue>
    </source>
</reference>
<dbReference type="RefSeq" id="XP_022244813.1">
    <property type="nucleotide sequence ID" value="XM_022389105.1"/>
</dbReference>
<protein>
    <submittedName>
        <fullName evidence="3">Uncharacterized protein LOC111086406 isoform X2</fullName>
    </submittedName>
</protein>
<dbReference type="GeneID" id="111086406"/>
<name>A0ABM1SMF7_LIMPO</name>
<proteinExistence type="predicted"/>
<evidence type="ECO:0000313" key="2">
    <source>
        <dbReference type="Proteomes" id="UP000694941"/>
    </source>
</evidence>
<feature type="region of interest" description="Disordered" evidence="1">
    <location>
        <begin position="39"/>
        <end position="60"/>
    </location>
</feature>